<proteinExistence type="predicted"/>
<name>A0A6A5RPH1_9PLEO</name>
<dbReference type="AlphaFoldDB" id="A0A6A5RPH1"/>
<keyword evidence="2" id="KW-1185">Reference proteome</keyword>
<organism evidence="1 2">
    <name type="scientific">Didymella exigua CBS 183.55</name>
    <dbReference type="NCBI Taxonomy" id="1150837"/>
    <lineage>
        <taxon>Eukaryota</taxon>
        <taxon>Fungi</taxon>
        <taxon>Dikarya</taxon>
        <taxon>Ascomycota</taxon>
        <taxon>Pezizomycotina</taxon>
        <taxon>Dothideomycetes</taxon>
        <taxon>Pleosporomycetidae</taxon>
        <taxon>Pleosporales</taxon>
        <taxon>Pleosporineae</taxon>
        <taxon>Didymellaceae</taxon>
        <taxon>Didymella</taxon>
    </lineage>
</organism>
<dbReference type="RefSeq" id="XP_033450569.1">
    <property type="nucleotide sequence ID" value="XM_033589753.1"/>
</dbReference>
<reference evidence="1" key="1">
    <citation type="journal article" date="2020" name="Stud. Mycol.">
        <title>101 Dothideomycetes genomes: a test case for predicting lifestyles and emergence of pathogens.</title>
        <authorList>
            <person name="Haridas S."/>
            <person name="Albert R."/>
            <person name="Binder M."/>
            <person name="Bloem J."/>
            <person name="Labutti K."/>
            <person name="Salamov A."/>
            <person name="Andreopoulos B."/>
            <person name="Baker S."/>
            <person name="Barry K."/>
            <person name="Bills G."/>
            <person name="Bluhm B."/>
            <person name="Cannon C."/>
            <person name="Castanera R."/>
            <person name="Culley D."/>
            <person name="Daum C."/>
            <person name="Ezra D."/>
            <person name="Gonzalez J."/>
            <person name="Henrissat B."/>
            <person name="Kuo A."/>
            <person name="Liang C."/>
            <person name="Lipzen A."/>
            <person name="Lutzoni F."/>
            <person name="Magnuson J."/>
            <person name="Mondo S."/>
            <person name="Nolan M."/>
            <person name="Ohm R."/>
            <person name="Pangilinan J."/>
            <person name="Park H.-J."/>
            <person name="Ramirez L."/>
            <person name="Alfaro M."/>
            <person name="Sun H."/>
            <person name="Tritt A."/>
            <person name="Yoshinaga Y."/>
            <person name="Zwiers L.-H."/>
            <person name="Turgeon B."/>
            <person name="Goodwin S."/>
            <person name="Spatafora J."/>
            <person name="Crous P."/>
            <person name="Grigoriev I."/>
        </authorList>
    </citation>
    <scope>NUCLEOTIDE SEQUENCE</scope>
    <source>
        <strain evidence="1">CBS 183.55</strain>
    </source>
</reference>
<dbReference type="EMBL" id="ML978963">
    <property type="protein sequence ID" value="KAF1930321.1"/>
    <property type="molecule type" value="Genomic_DNA"/>
</dbReference>
<sequence length="135" mass="15420">MSRNTFTQTPVSTSNRTYGGRRWKLIWIPELATPSLRGTSFIRRGRLEPSLERPIKKVQILQCPGSQSIHTYSKRNVFQMPLNAALRGWHCGWNGPYISYIRSAGIYLSVRLDAVFVRDAGQSKTQSALFDHSYD</sequence>
<accession>A0A6A5RPH1</accession>
<dbReference type="Proteomes" id="UP000800082">
    <property type="component" value="Unassembled WGS sequence"/>
</dbReference>
<protein>
    <submittedName>
        <fullName evidence="1">Uncharacterized protein</fullName>
    </submittedName>
</protein>
<evidence type="ECO:0000313" key="2">
    <source>
        <dbReference type="Proteomes" id="UP000800082"/>
    </source>
</evidence>
<evidence type="ECO:0000313" key="1">
    <source>
        <dbReference type="EMBL" id="KAF1930321.1"/>
    </source>
</evidence>
<dbReference type="GeneID" id="54347401"/>
<gene>
    <name evidence="1" type="ORF">M421DRAFT_371393</name>
</gene>